<keyword evidence="3" id="KW-1185">Reference proteome</keyword>
<feature type="region of interest" description="Disordered" evidence="1">
    <location>
        <begin position="116"/>
        <end position="139"/>
    </location>
</feature>
<proteinExistence type="predicted"/>
<gene>
    <name evidence="2" type="ORF">PR048_024891</name>
</gene>
<sequence>MIALLVQKEGRRTVAIRLLASHQGDPGSIPGRITPDFRMWDPCRTMPLVGGFSRRFPVFPALSFQRCSVLTLITIIGSQYFDAESRLNPFTHSPQKALKSAHFTMNSLYTEKHWAAHMRSRPHSSSQQRLASSSARTNR</sequence>
<name>A0ABQ9GPT0_9NEOP</name>
<evidence type="ECO:0000256" key="1">
    <source>
        <dbReference type="SAM" id="MobiDB-lite"/>
    </source>
</evidence>
<reference evidence="2 3" key="1">
    <citation type="submission" date="2023-02" db="EMBL/GenBank/DDBJ databases">
        <title>LHISI_Scaffold_Assembly.</title>
        <authorList>
            <person name="Stuart O.P."/>
            <person name="Cleave R."/>
            <person name="Magrath M.J.L."/>
            <person name="Mikheyev A.S."/>
        </authorList>
    </citation>
    <scope>NUCLEOTIDE SEQUENCE [LARGE SCALE GENOMIC DNA]</scope>
    <source>
        <strain evidence="2">Daus_M_001</strain>
        <tissue evidence="2">Leg muscle</tissue>
    </source>
</reference>
<accession>A0ABQ9GPT0</accession>
<organism evidence="2 3">
    <name type="scientific">Dryococelus australis</name>
    <dbReference type="NCBI Taxonomy" id="614101"/>
    <lineage>
        <taxon>Eukaryota</taxon>
        <taxon>Metazoa</taxon>
        <taxon>Ecdysozoa</taxon>
        <taxon>Arthropoda</taxon>
        <taxon>Hexapoda</taxon>
        <taxon>Insecta</taxon>
        <taxon>Pterygota</taxon>
        <taxon>Neoptera</taxon>
        <taxon>Polyneoptera</taxon>
        <taxon>Phasmatodea</taxon>
        <taxon>Verophasmatodea</taxon>
        <taxon>Anareolatae</taxon>
        <taxon>Phasmatidae</taxon>
        <taxon>Eurycanthinae</taxon>
        <taxon>Dryococelus</taxon>
    </lineage>
</organism>
<evidence type="ECO:0000313" key="2">
    <source>
        <dbReference type="EMBL" id="KAJ8874051.1"/>
    </source>
</evidence>
<evidence type="ECO:0000313" key="3">
    <source>
        <dbReference type="Proteomes" id="UP001159363"/>
    </source>
</evidence>
<feature type="compositionally biased region" description="Low complexity" evidence="1">
    <location>
        <begin position="124"/>
        <end position="139"/>
    </location>
</feature>
<dbReference type="Proteomes" id="UP001159363">
    <property type="component" value="Chromosome 9"/>
</dbReference>
<protein>
    <submittedName>
        <fullName evidence="2">Uncharacterized protein</fullName>
    </submittedName>
</protein>
<comment type="caution">
    <text evidence="2">The sequence shown here is derived from an EMBL/GenBank/DDBJ whole genome shotgun (WGS) entry which is preliminary data.</text>
</comment>
<dbReference type="EMBL" id="JARBHB010000010">
    <property type="protein sequence ID" value="KAJ8874051.1"/>
    <property type="molecule type" value="Genomic_DNA"/>
</dbReference>